<organism evidence="2 3">
    <name type="scientific">Coprinellus micaceus</name>
    <name type="common">Glistening ink-cap mushroom</name>
    <name type="synonym">Coprinus micaceus</name>
    <dbReference type="NCBI Taxonomy" id="71717"/>
    <lineage>
        <taxon>Eukaryota</taxon>
        <taxon>Fungi</taxon>
        <taxon>Dikarya</taxon>
        <taxon>Basidiomycota</taxon>
        <taxon>Agaricomycotina</taxon>
        <taxon>Agaricomycetes</taxon>
        <taxon>Agaricomycetidae</taxon>
        <taxon>Agaricales</taxon>
        <taxon>Agaricineae</taxon>
        <taxon>Psathyrellaceae</taxon>
        <taxon>Coprinellus</taxon>
    </lineage>
</organism>
<comment type="caution">
    <text evidence="2">The sequence shown here is derived from an EMBL/GenBank/DDBJ whole genome shotgun (WGS) entry which is preliminary data.</text>
</comment>
<protein>
    <submittedName>
        <fullName evidence="2">Uncharacterized protein</fullName>
    </submittedName>
</protein>
<evidence type="ECO:0000256" key="1">
    <source>
        <dbReference type="SAM" id="MobiDB-lite"/>
    </source>
</evidence>
<evidence type="ECO:0000313" key="3">
    <source>
        <dbReference type="Proteomes" id="UP000298030"/>
    </source>
</evidence>
<dbReference type="Proteomes" id="UP000298030">
    <property type="component" value="Unassembled WGS sequence"/>
</dbReference>
<keyword evidence="3" id="KW-1185">Reference proteome</keyword>
<dbReference type="EMBL" id="QPFP01000010">
    <property type="protein sequence ID" value="TEB34405.1"/>
    <property type="molecule type" value="Genomic_DNA"/>
</dbReference>
<feature type="region of interest" description="Disordered" evidence="1">
    <location>
        <begin position="42"/>
        <end position="62"/>
    </location>
</feature>
<feature type="region of interest" description="Disordered" evidence="1">
    <location>
        <begin position="1"/>
        <end position="20"/>
    </location>
</feature>
<feature type="compositionally biased region" description="Basic and acidic residues" evidence="1">
    <location>
        <begin position="43"/>
        <end position="59"/>
    </location>
</feature>
<gene>
    <name evidence="2" type="ORF">FA13DRAFT_1729908</name>
</gene>
<proteinExistence type="predicted"/>
<dbReference type="AlphaFoldDB" id="A0A4Y7TJP5"/>
<sequence length="91" mass="10250">YGYQRRKGTQTSSVPSPPRTLVPNHCVVYLPLPSIWITSAAEEAQKQRRKPEKEPDENGRSLPRWWCLENSEHRRLSLSGGHSALGGLLDA</sequence>
<reference evidence="2 3" key="1">
    <citation type="journal article" date="2019" name="Nat. Ecol. Evol.">
        <title>Megaphylogeny resolves global patterns of mushroom evolution.</title>
        <authorList>
            <person name="Varga T."/>
            <person name="Krizsan K."/>
            <person name="Foldi C."/>
            <person name="Dima B."/>
            <person name="Sanchez-Garcia M."/>
            <person name="Sanchez-Ramirez S."/>
            <person name="Szollosi G.J."/>
            <person name="Szarkandi J.G."/>
            <person name="Papp V."/>
            <person name="Albert L."/>
            <person name="Andreopoulos W."/>
            <person name="Angelini C."/>
            <person name="Antonin V."/>
            <person name="Barry K.W."/>
            <person name="Bougher N.L."/>
            <person name="Buchanan P."/>
            <person name="Buyck B."/>
            <person name="Bense V."/>
            <person name="Catcheside P."/>
            <person name="Chovatia M."/>
            <person name="Cooper J."/>
            <person name="Damon W."/>
            <person name="Desjardin D."/>
            <person name="Finy P."/>
            <person name="Geml J."/>
            <person name="Haridas S."/>
            <person name="Hughes K."/>
            <person name="Justo A."/>
            <person name="Karasinski D."/>
            <person name="Kautmanova I."/>
            <person name="Kiss B."/>
            <person name="Kocsube S."/>
            <person name="Kotiranta H."/>
            <person name="LaButti K.M."/>
            <person name="Lechner B.E."/>
            <person name="Liimatainen K."/>
            <person name="Lipzen A."/>
            <person name="Lukacs Z."/>
            <person name="Mihaltcheva S."/>
            <person name="Morgado L.N."/>
            <person name="Niskanen T."/>
            <person name="Noordeloos M.E."/>
            <person name="Ohm R.A."/>
            <person name="Ortiz-Santana B."/>
            <person name="Ovrebo C."/>
            <person name="Racz N."/>
            <person name="Riley R."/>
            <person name="Savchenko A."/>
            <person name="Shiryaev A."/>
            <person name="Soop K."/>
            <person name="Spirin V."/>
            <person name="Szebenyi C."/>
            <person name="Tomsovsky M."/>
            <person name="Tulloss R.E."/>
            <person name="Uehling J."/>
            <person name="Grigoriev I.V."/>
            <person name="Vagvolgyi C."/>
            <person name="Papp T."/>
            <person name="Martin F.M."/>
            <person name="Miettinen O."/>
            <person name="Hibbett D.S."/>
            <person name="Nagy L.G."/>
        </authorList>
    </citation>
    <scope>NUCLEOTIDE SEQUENCE [LARGE SCALE GENOMIC DNA]</scope>
    <source>
        <strain evidence="2 3">FP101781</strain>
    </source>
</reference>
<name>A0A4Y7TJP5_COPMI</name>
<evidence type="ECO:0000313" key="2">
    <source>
        <dbReference type="EMBL" id="TEB34405.1"/>
    </source>
</evidence>
<accession>A0A4Y7TJP5</accession>
<feature type="non-terminal residue" evidence="2">
    <location>
        <position position="1"/>
    </location>
</feature>